<dbReference type="Gene3D" id="3.30.200.20">
    <property type="entry name" value="Phosphorylase Kinase, domain 1"/>
    <property type="match status" value="1"/>
</dbReference>
<dbReference type="GO" id="GO:0004674">
    <property type="term" value="F:protein serine/threonine kinase activity"/>
    <property type="evidence" value="ECO:0007669"/>
    <property type="project" value="UniProtKB-KW"/>
</dbReference>
<dbReference type="GO" id="GO:0004714">
    <property type="term" value="F:transmembrane receptor protein tyrosine kinase activity"/>
    <property type="evidence" value="ECO:0007669"/>
    <property type="project" value="InterPro"/>
</dbReference>
<dbReference type="GO" id="GO:0009506">
    <property type="term" value="C:plasmodesma"/>
    <property type="evidence" value="ECO:0007669"/>
    <property type="project" value="TreeGrafter"/>
</dbReference>
<dbReference type="InterPro" id="IPR000719">
    <property type="entry name" value="Prot_kinase_dom"/>
</dbReference>
<dbReference type="InterPro" id="IPR001245">
    <property type="entry name" value="Ser-Thr/Tyr_kinase_cat_dom"/>
</dbReference>
<dbReference type="InterPro" id="IPR008271">
    <property type="entry name" value="Ser/Thr_kinase_AS"/>
</dbReference>
<feature type="binding site" evidence="6">
    <location>
        <position position="80"/>
    </location>
    <ligand>
        <name>ATP</name>
        <dbReference type="ChEBI" id="CHEBI:30616"/>
    </ligand>
</feature>
<keyword evidence="4" id="KW-0418">Kinase</keyword>
<dbReference type="FunFam" id="3.30.200.20:FF:000039">
    <property type="entry name" value="receptor-like protein kinase FERONIA"/>
    <property type="match status" value="1"/>
</dbReference>
<dbReference type="PANTHER" id="PTHR27003:SF451">
    <property type="entry name" value="PROTEIN KINASE DOMAIN-CONTAINING PROTEIN"/>
    <property type="match status" value="1"/>
</dbReference>
<comment type="similarity">
    <text evidence="7">Belongs to the protein kinase superfamily.</text>
</comment>
<dbReference type="Proteomes" id="UP001324115">
    <property type="component" value="Unassembled WGS sequence"/>
</dbReference>
<evidence type="ECO:0000256" key="5">
    <source>
        <dbReference type="ARBA" id="ARBA00022840"/>
    </source>
</evidence>
<dbReference type="PANTHER" id="PTHR27003">
    <property type="entry name" value="OS07G0166700 PROTEIN"/>
    <property type="match status" value="1"/>
</dbReference>
<dbReference type="PROSITE" id="PS50011">
    <property type="entry name" value="PROTEIN_KINASE_DOM"/>
    <property type="match status" value="1"/>
</dbReference>
<dbReference type="CDD" id="cd14066">
    <property type="entry name" value="STKc_IRAK"/>
    <property type="match status" value="1"/>
</dbReference>
<keyword evidence="1 7" id="KW-0723">Serine/threonine-protein kinase</keyword>
<evidence type="ECO:0000256" key="6">
    <source>
        <dbReference type="PROSITE-ProRule" id="PRU10141"/>
    </source>
</evidence>
<dbReference type="Gene3D" id="1.10.510.10">
    <property type="entry name" value="Transferase(Phosphotransferase) domain 1"/>
    <property type="match status" value="1"/>
</dbReference>
<feature type="region of interest" description="Disordered" evidence="8">
    <location>
        <begin position="357"/>
        <end position="388"/>
    </location>
</feature>
<dbReference type="SUPFAM" id="SSF56112">
    <property type="entry name" value="Protein kinase-like (PK-like)"/>
    <property type="match status" value="1"/>
</dbReference>
<dbReference type="EMBL" id="JAXUIC010000005">
    <property type="protein sequence ID" value="KAK4588995.1"/>
    <property type="molecule type" value="Genomic_DNA"/>
</dbReference>
<feature type="domain" description="Protein kinase" evidence="9">
    <location>
        <begin position="51"/>
        <end position="330"/>
    </location>
</feature>
<evidence type="ECO:0000256" key="2">
    <source>
        <dbReference type="ARBA" id="ARBA00022679"/>
    </source>
</evidence>
<evidence type="ECO:0000313" key="10">
    <source>
        <dbReference type="EMBL" id="KAK4588995.1"/>
    </source>
</evidence>
<evidence type="ECO:0000256" key="8">
    <source>
        <dbReference type="SAM" id="MobiDB-lite"/>
    </source>
</evidence>
<dbReference type="InterPro" id="IPR011009">
    <property type="entry name" value="Kinase-like_dom_sf"/>
</dbReference>
<reference evidence="10 11" key="1">
    <citation type="journal article" date="2023" name="G3 (Bethesda)">
        <title>A haplotype-resolved chromosome-scale genome for Quercus rubra L. provides insights into the genetics of adaptive traits for red oak species.</title>
        <authorList>
            <person name="Kapoor B."/>
            <person name="Jenkins J."/>
            <person name="Schmutz J."/>
            <person name="Zhebentyayeva T."/>
            <person name="Kuelheim C."/>
            <person name="Coggeshall M."/>
            <person name="Heim C."/>
            <person name="Lasky J.R."/>
            <person name="Leites L."/>
            <person name="Islam-Faridi N."/>
            <person name="Romero-Severson J."/>
            <person name="DeLeo V.L."/>
            <person name="Lucas S.M."/>
            <person name="Lazic D."/>
            <person name="Gailing O."/>
            <person name="Carlson J."/>
            <person name="Staton M."/>
        </authorList>
    </citation>
    <scope>NUCLEOTIDE SEQUENCE [LARGE SCALE GENOMIC DNA]</scope>
    <source>
        <strain evidence="10">Pseudo-F2</strain>
    </source>
</reference>
<dbReference type="GO" id="GO:0005886">
    <property type="term" value="C:plasma membrane"/>
    <property type="evidence" value="ECO:0007669"/>
    <property type="project" value="TreeGrafter"/>
</dbReference>
<dbReference type="AlphaFoldDB" id="A0AAN7FDN2"/>
<evidence type="ECO:0000256" key="1">
    <source>
        <dbReference type="ARBA" id="ARBA00022527"/>
    </source>
</evidence>
<keyword evidence="3 6" id="KW-0547">Nucleotide-binding</keyword>
<accession>A0AAN7FDN2</accession>
<sequence length="388" mass="43750">MEGISQSNSKLLRWSGKGRSDEIKQYYSSVLPEGLCRRFSLAEIQKATNYFADDLVIGEGGFGKVYEGFIDDRGISVAIKRLKIGSMQGLPELKNEVLLLCQLHHPNLIPLIGYCIDEGEGCLVYEFMVNGNLRDHIHGTNHDPLPWKQRLAICIGVARGLHFLHTGIKHTIIHRDVKMSNILLDEKSEAKLADFGLSKMGSPSLSEALIRIQSLVKGVYGYLDPEYHRRQELTHKSDVYSFGVVLLELLCGRKVVDDKFGAERWHLVYWARQCKREGTINETIDPYLMGKIAPECFKIYIDIASSCVRDEGKDRPAMGEVEVGLEHALQLQESADAARKEGEYDYPIDELTCNDSPIEMNRYGRGASPSTVENPIWDSDSTEFSYND</sequence>
<organism evidence="10 11">
    <name type="scientific">Quercus rubra</name>
    <name type="common">Northern red oak</name>
    <name type="synonym">Quercus borealis</name>
    <dbReference type="NCBI Taxonomy" id="3512"/>
    <lineage>
        <taxon>Eukaryota</taxon>
        <taxon>Viridiplantae</taxon>
        <taxon>Streptophyta</taxon>
        <taxon>Embryophyta</taxon>
        <taxon>Tracheophyta</taxon>
        <taxon>Spermatophyta</taxon>
        <taxon>Magnoliopsida</taxon>
        <taxon>eudicotyledons</taxon>
        <taxon>Gunneridae</taxon>
        <taxon>Pentapetalae</taxon>
        <taxon>rosids</taxon>
        <taxon>fabids</taxon>
        <taxon>Fagales</taxon>
        <taxon>Fagaceae</taxon>
        <taxon>Quercus</taxon>
    </lineage>
</organism>
<dbReference type="PROSITE" id="PS00107">
    <property type="entry name" value="PROTEIN_KINASE_ATP"/>
    <property type="match status" value="1"/>
</dbReference>
<gene>
    <name evidence="10" type="ORF">RGQ29_019839</name>
</gene>
<evidence type="ECO:0000313" key="11">
    <source>
        <dbReference type="Proteomes" id="UP001324115"/>
    </source>
</evidence>
<name>A0AAN7FDN2_QUERU</name>
<keyword evidence="11" id="KW-1185">Reference proteome</keyword>
<evidence type="ECO:0000256" key="4">
    <source>
        <dbReference type="ARBA" id="ARBA00022777"/>
    </source>
</evidence>
<keyword evidence="5 6" id="KW-0067">ATP-binding</keyword>
<dbReference type="SMART" id="SM00220">
    <property type="entry name" value="S_TKc"/>
    <property type="match status" value="1"/>
</dbReference>
<evidence type="ECO:0000259" key="9">
    <source>
        <dbReference type="PROSITE" id="PS50011"/>
    </source>
</evidence>
<evidence type="ECO:0000256" key="3">
    <source>
        <dbReference type="ARBA" id="ARBA00022741"/>
    </source>
</evidence>
<comment type="caution">
    <text evidence="10">The sequence shown here is derived from an EMBL/GenBank/DDBJ whole genome shotgun (WGS) entry which is preliminary data.</text>
</comment>
<keyword evidence="2" id="KW-0808">Transferase</keyword>
<proteinExistence type="inferred from homology"/>
<dbReference type="GO" id="GO:0005524">
    <property type="term" value="F:ATP binding"/>
    <property type="evidence" value="ECO:0007669"/>
    <property type="project" value="UniProtKB-UniRule"/>
</dbReference>
<evidence type="ECO:0000256" key="7">
    <source>
        <dbReference type="RuleBase" id="RU000304"/>
    </source>
</evidence>
<dbReference type="Pfam" id="PF07714">
    <property type="entry name" value="PK_Tyr_Ser-Thr"/>
    <property type="match status" value="1"/>
</dbReference>
<dbReference type="PROSITE" id="PS00108">
    <property type="entry name" value="PROTEIN_KINASE_ST"/>
    <property type="match status" value="1"/>
</dbReference>
<dbReference type="InterPro" id="IPR045272">
    <property type="entry name" value="ANXUR1/2-like"/>
</dbReference>
<dbReference type="FunFam" id="1.10.510.10:FF:000095">
    <property type="entry name" value="protein STRUBBELIG-RECEPTOR FAMILY 8"/>
    <property type="match status" value="1"/>
</dbReference>
<protein>
    <recommendedName>
        <fullName evidence="9">Protein kinase domain-containing protein</fullName>
    </recommendedName>
</protein>
<dbReference type="InterPro" id="IPR017441">
    <property type="entry name" value="Protein_kinase_ATP_BS"/>
</dbReference>